<dbReference type="VEuPathDB" id="FungiDB:RhiirFUN_011126"/>
<organism evidence="1 2">
    <name type="scientific">Rhizophagus irregularis</name>
    <dbReference type="NCBI Taxonomy" id="588596"/>
    <lineage>
        <taxon>Eukaryota</taxon>
        <taxon>Fungi</taxon>
        <taxon>Fungi incertae sedis</taxon>
        <taxon>Mucoromycota</taxon>
        <taxon>Glomeromycotina</taxon>
        <taxon>Glomeromycetes</taxon>
        <taxon>Glomerales</taxon>
        <taxon>Glomeraceae</taxon>
        <taxon>Rhizophagus</taxon>
    </lineage>
</organism>
<proteinExistence type="predicted"/>
<sequence>RTKWTNNSKLDALTGKHLNYFGEQTIFGLWGNGNGLWTLETIWKLNEMAFVFLEIECLHR</sequence>
<feature type="non-terminal residue" evidence="1">
    <location>
        <position position="1"/>
    </location>
</feature>
<dbReference type="VEuPathDB" id="FungiDB:FUN_013048"/>
<reference evidence="1 2" key="2">
    <citation type="submission" date="2017-10" db="EMBL/GenBank/DDBJ databases">
        <title>Extensive intraspecific genome diversity in a model arbuscular mycorrhizal fungus.</title>
        <authorList>
            <person name="Chen E.C.H."/>
            <person name="Morin E."/>
            <person name="Baudet D."/>
            <person name="Noel J."/>
            <person name="Ndikumana S."/>
            <person name="Charron P."/>
            <person name="St-Onge C."/>
            <person name="Giorgi J."/>
            <person name="Grigoriev I.V."/>
            <person name="Roux C."/>
            <person name="Martin F.M."/>
            <person name="Corradi N."/>
        </authorList>
    </citation>
    <scope>NUCLEOTIDE SEQUENCE [LARGE SCALE GENOMIC DNA]</scope>
    <source>
        <strain evidence="1 2">C2</strain>
    </source>
</reference>
<evidence type="ECO:0000313" key="2">
    <source>
        <dbReference type="Proteomes" id="UP000233469"/>
    </source>
</evidence>
<protein>
    <submittedName>
        <fullName evidence="1">Uncharacterized protein</fullName>
    </submittedName>
</protein>
<gene>
    <name evidence="1" type="ORF">RhiirC2_803133</name>
</gene>
<accession>A0A2N1LVW2</accession>
<dbReference type="EMBL" id="LLXL01008278">
    <property type="protein sequence ID" value="PKK53554.1"/>
    <property type="molecule type" value="Genomic_DNA"/>
</dbReference>
<reference evidence="1 2" key="1">
    <citation type="submission" date="2016-04" db="EMBL/GenBank/DDBJ databases">
        <title>Genome analyses suggest a sexual origin of heterokaryosis in a supposedly ancient asexual fungus.</title>
        <authorList>
            <person name="Ropars J."/>
            <person name="Sedzielewska K."/>
            <person name="Noel J."/>
            <person name="Charron P."/>
            <person name="Farinelli L."/>
            <person name="Marton T."/>
            <person name="Kruger M."/>
            <person name="Pelin A."/>
            <person name="Brachmann A."/>
            <person name="Corradi N."/>
        </authorList>
    </citation>
    <scope>NUCLEOTIDE SEQUENCE [LARGE SCALE GENOMIC DNA]</scope>
    <source>
        <strain evidence="1 2">C2</strain>
    </source>
</reference>
<evidence type="ECO:0000313" key="1">
    <source>
        <dbReference type="EMBL" id="PKK53554.1"/>
    </source>
</evidence>
<dbReference type="AlphaFoldDB" id="A0A2N1LVW2"/>
<comment type="caution">
    <text evidence="1">The sequence shown here is derived from an EMBL/GenBank/DDBJ whole genome shotgun (WGS) entry which is preliminary data.</text>
</comment>
<dbReference type="Proteomes" id="UP000233469">
    <property type="component" value="Unassembled WGS sequence"/>
</dbReference>
<name>A0A2N1LVW2_9GLOM</name>